<dbReference type="Proteomes" id="UP000238563">
    <property type="component" value="Unassembled WGS sequence"/>
</dbReference>
<evidence type="ECO:0000313" key="2">
    <source>
        <dbReference type="EMBL" id="PRD49964.1"/>
    </source>
</evidence>
<name>A0A2S9JB19_9HYPH</name>
<feature type="signal peptide" evidence="1">
    <location>
        <begin position="1"/>
        <end position="26"/>
    </location>
</feature>
<proteinExistence type="predicted"/>
<sequence>MSPVLRAAAHIGFSSLSFLVSNGAYAQTMEALGEDFQLCLRASAIYYGQNSCHPPSELLPAVHARCLNIEKEVKTTLTEMGKGDLAEKVLFKVRSRIDSDIVIPTILDQQIAGNCQKH</sequence>
<dbReference type="OrthoDB" id="8385220at2"/>
<feature type="chain" id="PRO_5015686768" evidence="1">
    <location>
        <begin position="27"/>
        <end position="118"/>
    </location>
</feature>
<gene>
    <name evidence="2" type="ORF">C5750_24405</name>
</gene>
<protein>
    <submittedName>
        <fullName evidence="2">Uncharacterized protein</fullName>
    </submittedName>
</protein>
<reference evidence="2 3" key="1">
    <citation type="submission" date="2018-02" db="EMBL/GenBank/DDBJ databases">
        <title>The draft genome of Phyllobacterium myrsinacearum DSM5892.</title>
        <authorList>
            <person name="Li L."/>
            <person name="Liu L."/>
            <person name="Zhang X."/>
            <person name="Wang T."/>
        </authorList>
    </citation>
    <scope>NUCLEOTIDE SEQUENCE [LARGE SCALE GENOMIC DNA]</scope>
    <source>
        <strain evidence="2 3">DSM 5892</strain>
    </source>
</reference>
<evidence type="ECO:0000256" key="1">
    <source>
        <dbReference type="SAM" id="SignalP"/>
    </source>
</evidence>
<comment type="caution">
    <text evidence="2">The sequence shown here is derived from an EMBL/GenBank/DDBJ whole genome shotgun (WGS) entry which is preliminary data.</text>
</comment>
<dbReference type="EMBL" id="PVBT01000009">
    <property type="protein sequence ID" value="PRD49964.1"/>
    <property type="molecule type" value="Genomic_DNA"/>
</dbReference>
<organism evidence="2 3">
    <name type="scientific">Phyllobacterium myrsinacearum</name>
    <dbReference type="NCBI Taxonomy" id="28101"/>
    <lineage>
        <taxon>Bacteria</taxon>
        <taxon>Pseudomonadati</taxon>
        <taxon>Pseudomonadota</taxon>
        <taxon>Alphaproteobacteria</taxon>
        <taxon>Hyphomicrobiales</taxon>
        <taxon>Phyllobacteriaceae</taxon>
        <taxon>Phyllobacterium</taxon>
    </lineage>
</organism>
<accession>A0A2S9JB19</accession>
<evidence type="ECO:0000313" key="3">
    <source>
        <dbReference type="Proteomes" id="UP000238563"/>
    </source>
</evidence>
<keyword evidence="1" id="KW-0732">Signal</keyword>
<keyword evidence="3" id="KW-1185">Reference proteome</keyword>
<dbReference type="AlphaFoldDB" id="A0A2S9JB19"/>
<dbReference type="RefSeq" id="WP_105737700.1">
    <property type="nucleotide sequence ID" value="NZ_PVBT01000009.1"/>
</dbReference>